<dbReference type="Proteomes" id="UP001472677">
    <property type="component" value="Unassembled WGS sequence"/>
</dbReference>
<accession>A0ABR2CJJ8</accession>
<sequence>MRFGWFSFLGVFRTGDQDQAISGDCDGFQRVSRLIMANVVLIRITTMVRFSCFNGHIGSQKPKKTVQPSVEVMHTILEDFSQVQAPKESFLPGAETTAEIHDRAQTCYEFFSSLP</sequence>
<evidence type="ECO:0000313" key="2">
    <source>
        <dbReference type="Proteomes" id="UP001472677"/>
    </source>
</evidence>
<dbReference type="EMBL" id="JBBPBM010000052">
    <property type="protein sequence ID" value="KAK8519074.1"/>
    <property type="molecule type" value="Genomic_DNA"/>
</dbReference>
<reference evidence="1 2" key="1">
    <citation type="journal article" date="2024" name="G3 (Bethesda)">
        <title>Genome assembly of Hibiscus sabdariffa L. provides insights into metabolisms of medicinal natural products.</title>
        <authorList>
            <person name="Kim T."/>
        </authorList>
    </citation>
    <scope>NUCLEOTIDE SEQUENCE [LARGE SCALE GENOMIC DNA]</scope>
    <source>
        <strain evidence="1">TK-2024</strain>
        <tissue evidence="1">Old leaves</tissue>
    </source>
</reference>
<keyword evidence="2" id="KW-1185">Reference proteome</keyword>
<protein>
    <submittedName>
        <fullName evidence="1">Uncharacterized protein</fullName>
    </submittedName>
</protein>
<evidence type="ECO:0000313" key="1">
    <source>
        <dbReference type="EMBL" id="KAK8519074.1"/>
    </source>
</evidence>
<organism evidence="1 2">
    <name type="scientific">Hibiscus sabdariffa</name>
    <name type="common">roselle</name>
    <dbReference type="NCBI Taxonomy" id="183260"/>
    <lineage>
        <taxon>Eukaryota</taxon>
        <taxon>Viridiplantae</taxon>
        <taxon>Streptophyta</taxon>
        <taxon>Embryophyta</taxon>
        <taxon>Tracheophyta</taxon>
        <taxon>Spermatophyta</taxon>
        <taxon>Magnoliopsida</taxon>
        <taxon>eudicotyledons</taxon>
        <taxon>Gunneridae</taxon>
        <taxon>Pentapetalae</taxon>
        <taxon>rosids</taxon>
        <taxon>malvids</taxon>
        <taxon>Malvales</taxon>
        <taxon>Malvaceae</taxon>
        <taxon>Malvoideae</taxon>
        <taxon>Hibiscus</taxon>
    </lineage>
</organism>
<proteinExistence type="predicted"/>
<gene>
    <name evidence="1" type="ORF">V6N12_012303</name>
</gene>
<comment type="caution">
    <text evidence="1">The sequence shown here is derived from an EMBL/GenBank/DDBJ whole genome shotgun (WGS) entry which is preliminary data.</text>
</comment>
<name>A0ABR2CJJ8_9ROSI</name>